<name>A0ACA9SET8_9GLOM</name>
<sequence length="45" mass="5322">KRFGKLDVATINTRILEGRPEKMTQVTWKNNLSLLRFLSINQYDL</sequence>
<evidence type="ECO:0000313" key="1">
    <source>
        <dbReference type="EMBL" id="CAG8836798.1"/>
    </source>
</evidence>
<keyword evidence="2" id="KW-1185">Reference proteome</keyword>
<protein>
    <submittedName>
        <fullName evidence="1">21828_t:CDS:1</fullName>
    </submittedName>
</protein>
<dbReference type="EMBL" id="CAJVQC010115730">
    <property type="protein sequence ID" value="CAG8836798.1"/>
    <property type="molecule type" value="Genomic_DNA"/>
</dbReference>
<accession>A0ACA9SET8</accession>
<dbReference type="Proteomes" id="UP000789920">
    <property type="component" value="Unassembled WGS sequence"/>
</dbReference>
<proteinExistence type="predicted"/>
<evidence type="ECO:0000313" key="2">
    <source>
        <dbReference type="Proteomes" id="UP000789920"/>
    </source>
</evidence>
<gene>
    <name evidence="1" type="ORF">RPERSI_LOCUS30062</name>
</gene>
<reference evidence="1" key="1">
    <citation type="submission" date="2021-06" db="EMBL/GenBank/DDBJ databases">
        <authorList>
            <person name="Kallberg Y."/>
            <person name="Tangrot J."/>
            <person name="Rosling A."/>
        </authorList>
    </citation>
    <scope>NUCLEOTIDE SEQUENCE</scope>
    <source>
        <strain evidence="1">MA461A</strain>
    </source>
</reference>
<feature type="non-terminal residue" evidence="1">
    <location>
        <position position="1"/>
    </location>
</feature>
<comment type="caution">
    <text evidence="1">The sequence shown here is derived from an EMBL/GenBank/DDBJ whole genome shotgun (WGS) entry which is preliminary data.</text>
</comment>
<organism evidence="1 2">
    <name type="scientific">Racocetra persica</name>
    <dbReference type="NCBI Taxonomy" id="160502"/>
    <lineage>
        <taxon>Eukaryota</taxon>
        <taxon>Fungi</taxon>
        <taxon>Fungi incertae sedis</taxon>
        <taxon>Mucoromycota</taxon>
        <taxon>Glomeromycotina</taxon>
        <taxon>Glomeromycetes</taxon>
        <taxon>Diversisporales</taxon>
        <taxon>Gigasporaceae</taxon>
        <taxon>Racocetra</taxon>
    </lineage>
</organism>